<gene>
    <name evidence="1" type="ORF">PGLA2088_LOCUS14256</name>
</gene>
<evidence type="ECO:0008006" key="3">
    <source>
        <dbReference type="Google" id="ProtNLM"/>
    </source>
</evidence>
<protein>
    <recommendedName>
        <fullName evidence="3">Reverse transcriptase Ty1/copia-type domain-containing protein</fullName>
    </recommendedName>
</protein>
<evidence type="ECO:0000313" key="1">
    <source>
        <dbReference type="EMBL" id="CAE8660753.1"/>
    </source>
</evidence>
<dbReference type="EMBL" id="CAJNNW010017325">
    <property type="protein sequence ID" value="CAE8660753.1"/>
    <property type="molecule type" value="Genomic_DNA"/>
</dbReference>
<reference evidence="1" key="1">
    <citation type="submission" date="2021-02" db="EMBL/GenBank/DDBJ databases">
        <authorList>
            <person name="Dougan E. K."/>
            <person name="Rhodes N."/>
            <person name="Thang M."/>
            <person name="Chan C."/>
        </authorList>
    </citation>
    <scope>NUCLEOTIDE SEQUENCE</scope>
</reference>
<organism evidence="1 2">
    <name type="scientific">Polarella glacialis</name>
    <name type="common">Dinoflagellate</name>
    <dbReference type="NCBI Taxonomy" id="89957"/>
    <lineage>
        <taxon>Eukaryota</taxon>
        <taxon>Sar</taxon>
        <taxon>Alveolata</taxon>
        <taxon>Dinophyceae</taxon>
        <taxon>Suessiales</taxon>
        <taxon>Suessiaceae</taxon>
        <taxon>Polarella</taxon>
    </lineage>
</organism>
<sequence>MVATEVSDGGWRDIYTPTPSSPGRRLLFAWGLRHGYAFETGDVSVAFLHAPLVEKHRVFIIPPKTEGLAEDVLWEAKQSIYGQAISASLWRLLRGRVCKAGVAEVFRRPAALLQQGSGCANRRRTDSTQPCVPLLGAH</sequence>
<evidence type="ECO:0000313" key="2">
    <source>
        <dbReference type="Proteomes" id="UP000626109"/>
    </source>
</evidence>
<proteinExistence type="predicted"/>
<dbReference type="AlphaFoldDB" id="A0A813IXE2"/>
<dbReference type="Proteomes" id="UP000626109">
    <property type="component" value="Unassembled WGS sequence"/>
</dbReference>
<comment type="caution">
    <text evidence="1">The sequence shown here is derived from an EMBL/GenBank/DDBJ whole genome shotgun (WGS) entry which is preliminary data.</text>
</comment>
<accession>A0A813IXE2</accession>
<name>A0A813IXE2_POLGL</name>